<evidence type="ECO:0000313" key="5">
    <source>
        <dbReference type="RefSeq" id="XP_026688222.1"/>
    </source>
</evidence>
<dbReference type="Proteomes" id="UP000079169">
    <property type="component" value="Unplaced"/>
</dbReference>
<dbReference type="Gene3D" id="1.10.238.10">
    <property type="entry name" value="EF-hand"/>
    <property type="match status" value="1"/>
</dbReference>
<dbReference type="InterPro" id="IPR002048">
    <property type="entry name" value="EF_hand_dom"/>
</dbReference>
<dbReference type="AlphaFoldDB" id="A0A3Q0JIK3"/>
<evidence type="ECO:0000256" key="1">
    <source>
        <dbReference type="ARBA" id="ARBA00022737"/>
    </source>
</evidence>
<dbReference type="PaxDb" id="121845-A0A3Q0JIK3"/>
<dbReference type="CDD" id="cd00051">
    <property type="entry name" value="EFh"/>
    <property type="match status" value="1"/>
</dbReference>
<reference evidence="5" key="1">
    <citation type="submission" date="2025-08" db="UniProtKB">
        <authorList>
            <consortium name="RefSeq"/>
        </authorList>
    </citation>
    <scope>IDENTIFICATION</scope>
</reference>
<feature type="domain" description="EF-hand" evidence="3">
    <location>
        <begin position="53"/>
        <end position="88"/>
    </location>
</feature>
<dbReference type="GeneID" id="103522030"/>
<dbReference type="FunFam" id="1.10.238.10:FF:000001">
    <property type="entry name" value="Calmodulin 1"/>
    <property type="match status" value="1"/>
</dbReference>
<evidence type="ECO:0000313" key="4">
    <source>
        <dbReference type="Proteomes" id="UP000079169"/>
    </source>
</evidence>
<keyword evidence="4" id="KW-1185">Reference proteome</keyword>
<dbReference type="Pfam" id="PF13499">
    <property type="entry name" value="EF-hand_7"/>
    <property type="match status" value="1"/>
</dbReference>
<dbReference type="RefSeq" id="XP_026688222.1">
    <property type="nucleotide sequence ID" value="XM_026832421.1"/>
</dbReference>
<name>A0A3Q0JIK3_DIACI</name>
<dbReference type="PANTHER" id="PTHR23048:SF59">
    <property type="entry name" value="EF-HAND SUPERFAMILY PROTEIN"/>
    <property type="match status" value="1"/>
</dbReference>
<gene>
    <name evidence="5" type="primary">LOC103522030</name>
</gene>
<evidence type="ECO:0000259" key="3">
    <source>
        <dbReference type="PROSITE" id="PS50222"/>
    </source>
</evidence>
<dbReference type="STRING" id="121845.A0A3Q0JIK3"/>
<dbReference type="KEGG" id="dci:103522030"/>
<feature type="domain" description="EF-hand" evidence="3">
    <location>
        <begin position="89"/>
        <end position="124"/>
    </location>
</feature>
<dbReference type="PANTHER" id="PTHR23048">
    <property type="entry name" value="MYOSIN LIGHT CHAIN 1, 3"/>
    <property type="match status" value="1"/>
</dbReference>
<organism evidence="4 5">
    <name type="scientific">Diaphorina citri</name>
    <name type="common">Asian citrus psyllid</name>
    <dbReference type="NCBI Taxonomy" id="121845"/>
    <lineage>
        <taxon>Eukaryota</taxon>
        <taxon>Metazoa</taxon>
        <taxon>Ecdysozoa</taxon>
        <taxon>Arthropoda</taxon>
        <taxon>Hexapoda</taxon>
        <taxon>Insecta</taxon>
        <taxon>Pterygota</taxon>
        <taxon>Neoptera</taxon>
        <taxon>Paraneoptera</taxon>
        <taxon>Hemiptera</taxon>
        <taxon>Sternorrhyncha</taxon>
        <taxon>Psylloidea</taxon>
        <taxon>Psyllidae</taxon>
        <taxon>Diaphorininae</taxon>
        <taxon>Diaphorina</taxon>
    </lineage>
</organism>
<sequence>MKALGFEADKEEIRSLMWGGVTGTGDSASRDRSAGITFQEFQNIMGVKMNQVDSDVDLERAFDLFDDDETGTITLRNLRRVARQLGEDEGEEELQAMIDAADRRGVGEVSLEDFKHVMRKATWAK</sequence>
<protein>
    <submittedName>
        <fullName evidence="5">Caltractin-like</fullName>
    </submittedName>
</protein>
<dbReference type="PROSITE" id="PS50222">
    <property type="entry name" value="EF_HAND_2"/>
    <property type="match status" value="2"/>
</dbReference>
<dbReference type="GO" id="GO:0005509">
    <property type="term" value="F:calcium ion binding"/>
    <property type="evidence" value="ECO:0007669"/>
    <property type="project" value="InterPro"/>
</dbReference>
<accession>A0A3Q0JIK3</accession>
<dbReference type="SUPFAM" id="SSF47473">
    <property type="entry name" value="EF-hand"/>
    <property type="match status" value="1"/>
</dbReference>
<evidence type="ECO:0000256" key="2">
    <source>
        <dbReference type="ARBA" id="ARBA00022837"/>
    </source>
</evidence>
<keyword evidence="1" id="KW-0677">Repeat</keyword>
<keyword evidence="2" id="KW-0106">Calcium</keyword>
<dbReference type="SMART" id="SM00054">
    <property type="entry name" value="EFh"/>
    <property type="match status" value="2"/>
</dbReference>
<proteinExistence type="predicted"/>
<dbReference type="InterPro" id="IPR011992">
    <property type="entry name" value="EF-hand-dom_pair"/>
</dbReference>
<dbReference type="InterPro" id="IPR050230">
    <property type="entry name" value="CALM/Myosin/TropC-like"/>
</dbReference>
<dbReference type="GO" id="GO:0016460">
    <property type="term" value="C:myosin II complex"/>
    <property type="evidence" value="ECO:0007669"/>
    <property type="project" value="TreeGrafter"/>
</dbReference>